<gene>
    <name evidence="2" type="primary">ORF658</name>
</gene>
<proteinExistence type="predicted"/>
<reference evidence="2" key="1">
    <citation type="submission" date="2014-12" db="EMBL/GenBank/DDBJ databases">
        <title>Insight into the proteome of Arion vulgaris.</title>
        <authorList>
            <person name="Aradska J."/>
            <person name="Bulat T."/>
            <person name="Smidak R."/>
            <person name="Sarate P."/>
            <person name="Gangsoo J."/>
            <person name="Sialana F."/>
            <person name="Bilban M."/>
            <person name="Lubec G."/>
        </authorList>
    </citation>
    <scope>NUCLEOTIDE SEQUENCE</scope>
    <source>
        <tissue evidence="2">Skin</tissue>
    </source>
</reference>
<sequence length="100" mass="11648">LITKTVSSSMELKLEHNQLAAFITMLRYMLKEKPVNKDVFVRNHCAATLGVLMQKVPRDLMDVNVLMSVQYLVEDCDDHLTVKSTLLQHFYHYILFDFSL</sequence>
<protein>
    <recommendedName>
        <fullName evidence="1">DUF4704 domain-containing protein</fullName>
    </recommendedName>
</protein>
<accession>A0A0B6XSY2</accession>
<feature type="non-terminal residue" evidence="2">
    <location>
        <position position="100"/>
    </location>
</feature>
<organism evidence="2">
    <name type="scientific">Arion vulgaris</name>
    <dbReference type="NCBI Taxonomy" id="1028688"/>
    <lineage>
        <taxon>Eukaryota</taxon>
        <taxon>Metazoa</taxon>
        <taxon>Spiralia</taxon>
        <taxon>Lophotrochozoa</taxon>
        <taxon>Mollusca</taxon>
        <taxon>Gastropoda</taxon>
        <taxon>Heterobranchia</taxon>
        <taxon>Euthyneura</taxon>
        <taxon>Panpulmonata</taxon>
        <taxon>Eupulmonata</taxon>
        <taxon>Stylommatophora</taxon>
        <taxon>Helicina</taxon>
        <taxon>Arionoidea</taxon>
        <taxon>Arionidae</taxon>
        <taxon>Arion</taxon>
    </lineage>
</organism>
<feature type="non-terminal residue" evidence="2">
    <location>
        <position position="1"/>
    </location>
</feature>
<dbReference type="EMBL" id="HACG01000277">
    <property type="protein sequence ID" value="CEK47142.1"/>
    <property type="molecule type" value="Transcribed_RNA"/>
</dbReference>
<dbReference type="InterPro" id="IPR031570">
    <property type="entry name" value="NBEA/BDCP_DUF4704"/>
</dbReference>
<evidence type="ECO:0000259" key="1">
    <source>
        <dbReference type="Pfam" id="PF15787"/>
    </source>
</evidence>
<dbReference type="AlphaFoldDB" id="A0A0B6XSY2"/>
<dbReference type="Pfam" id="PF15787">
    <property type="entry name" value="DUF4704"/>
    <property type="match status" value="1"/>
</dbReference>
<feature type="domain" description="DUF4704" evidence="1">
    <location>
        <begin position="13"/>
        <end position="100"/>
    </location>
</feature>
<evidence type="ECO:0000313" key="2">
    <source>
        <dbReference type="EMBL" id="CEK47142.1"/>
    </source>
</evidence>
<name>A0A0B6XSY2_9EUPU</name>